<dbReference type="KEGG" id="adu:110278122"/>
<proteinExistence type="predicted"/>
<feature type="region of interest" description="Disordered" evidence="1">
    <location>
        <begin position="75"/>
        <end position="106"/>
    </location>
</feature>
<name>A0A9C6WFP1_ARADU</name>
<dbReference type="AlphaFoldDB" id="A0A9C6WFP1"/>
<dbReference type="Pfam" id="PF14555">
    <property type="entry name" value="UBA_4"/>
    <property type="match status" value="1"/>
</dbReference>
<dbReference type="CDD" id="cd14351">
    <property type="entry name" value="UBA_Ubx1_like"/>
    <property type="match status" value="1"/>
</dbReference>
<accession>A0A9C6WFP1</accession>
<dbReference type="GeneID" id="110278122"/>
<evidence type="ECO:0000256" key="1">
    <source>
        <dbReference type="SAM" id="MobiDB-lite"/>
    </source>
</evidence>
<dbReference type="Proteomes" id="UP000515211">
    <property type="component" value="Chromosome 2"/>
</dbReference>
<evidence type="ECO:0000313" key="3">
    <source>
        <dbReference type="RefSeq" id="XP_052113687.1"/>
    </source>
</evidence>
<evidence type="ECO:0000313" key="2">
    <source>
        <dbReference type="Proteomes" id="UP000515211"/>
    </source>
</evidence>
<organism evidence="2 3">
    <name type="scientific">Arachis duranensis</name>
    <name type="common">Wild peanut</name>
    <dbReference type="NCBI Taxonomy" id="130453"/>
    <lineage>
        <taxon>Eukaryota</taxon>
        <taxon>Viridiplantae</taxon>
        <taxon>Streptophyta</taxon>
        <taxon>Embryophyta</taxon>
        <taxon>Tracheophyta</taxon>
        <taxon>Spermatophyta</taxon>
        <taxon>Magnoliopsida</taxon>
        <taxon>eudicotyledons</taxon>
        <taxon>Gunneridae</taxon>
        <taxon>Pentapetalae</taxon>
        <taxon>rosids</taxon>
        <taxon>fabids</taxon>
        <taxon>Fabales</taxon>
        <taxon>Fabaceae</taxon>
        <taxon>Papilionoideae</taxon>
        <taxon>50 kb inversion clade</taxon>
        <taxon>dalbergioids sensu lato</taxon>
        <taxon>Dalbergieae</taxon>
        <taxon>Pterocarpus clade</taxon>
        <taxon>Arachis</taxon>
    </lineage>
</organism>
<protein>
    <submittedName>
        <fullName evidence="3">Plant UBX domain-containing protein 8-like</fullName>
    </submittedName>
</protein>
<dbReference type="RefSeq" id="XP_052113687.1">
    <property type="nucleotide sequence ID" value="XM_052257727.1"/>
</dbReference>
<keyword evidence="2" id="KW-1185">Reference proteome</keyword>
<feature type="compositionally biased region" description="Polar residues" evidence="1">
    <location>
        <begin position="76"/>
        <end position="101"/>
    </location>
</feature>
<reference evidence="2" key="1">
    <citation type="journal article" date="2016" name="Nat. Genet.">
        <title>The genome sequences of Arachis duranensis and Arachis ipaensis, the diploid ancestors of cultivated peanut.</title>
        <authorList>
            <person name="Bertioli D.J."/>
            <person name="Cannon S.B."/>
            <person name="Froenicke L."/>
            <person name="Huang G."/>
            <person name="Farmer A.D."/>
            <person name="Cannon E.K."/>
            <person name="Liu X."/>
            <person name="Gao D."/>
            <person name="Clevenger J."/>
            <person name="Dash S."/>
            <person name="Ren L."/>
            <person name="Moretzsohn M.C."/>
            <person name="Shirasawa K."/>
            <person name="Huang W."/>
            <person name="Vidigal B."/>
            <person name="Abernathy B."/>
            <person name="Chu Y."/>
            <person name="Niederhuth C.E."/>
            <person name="Umale P."/>
            <person name="Araujo A.C."/>
            <person name="Kozik A."/>
            <person name="Kim K.D."/>
            <person name="Burow M.D."/>
            <person name="Varshney R.K."/>
            <person name="Wang X."/>
            <person name="Zhang X."/>
            <person name="Barkley N."/>
            <person name="Guimaraes P.M."/>
            <person name="Isobe S."/>
            <person name="Guo B."/>
            <person name="Liao B."/>
            <person name="Stalker H.T."/>
            <person name="Schmitz R.J."/>
            <person name="Scheffler B.E."/>
            <person name="Leal-Bertioli S.C."/>
            <person name="Xun X."/>
            <person name="Jackson S.A."/>
            <person name="Michelmore R."/>
            <person name="Ozias-Akins P."/>
        </authorList>
    </citation>
    <scope>NUCLEOTIDE SEQUENCE [LARGE SCALE GENOMIC DNA]</scope>
    <source>
        <strain evidence="2">cv. V14167</strain>
    </source>
</reference>
<sequence length="211" mass="23697">MEIKVATPSQNDVAYFMRMTGAPESLALQRIEESGGNVNEAINAHFRQYNNSTMFRPSLLLNRIYKRRELIRDSPNGINGASDSNLHSPQYAVSTSQNETENSSREARDYHYNDHYSSDPSVSQHVSDNDVEEDMIRAAIEASMSTNVNGSLDDDDLAEALSLSLKTAAEEEEEREFIVKEIISKIEQSKATTAEESDMSIILPHEYISQE</sequence>
<reference evidence="3" key="2">
    <citation type="submission" date="2025-08" db="UniProtKB">
        <authorList>
            <consortium name="RefSeq"/>
        </authorList>
    </citation>
    <scope>IDENTIFICATION</scope>
    <source>
        <tissue evidence="3">Whole plant</tissue>
    </source>
</reference>
<gene>
    <name evidence="3" type="primary">LOC110278122</name>
</gene>